<dbReference type="Proteomes" id="UP000253606">
    <property type="component" value="Chromosome"/>
</dbReference>
<sequence length="42" mass="4561">MRSLNDGVAVERRVSHGYFLNHPASTGAEQRIAGLPTSTHRA</sequence>
<organism evidence="2 3">
    <name type="scientific">Acidisarcina polymorpha</name>
    <dbReference type="NCBI Taxonomy" id="2211140"/>
    <lineage>
        <taxon>Bacteria</taxon>
        <taxon>Pseudomonadati</taxon>
        <taxon>Acidobacteriota</taxon>
        <taxon>Terriglobia</taxon>
        <taxon>Terriglobales</taxon>
        <taxon>Acidobacteriaceae</taxon>
        <taxon>Acidisarcina</taxon>
    </lineage>
</organism>
<name>A0A2Z5G3D2_9BACT</name>
<feature type="region of interest" description="Disordered" evidence="1">
    <location>
        <begin position="21"/>
        <end position="42"/>
    </location>
</feature>
<reference evidence="2 3" key="1">
    <citation type="journal article" date="2018" name="Front. Microbiol.">
        <title>Hydrolytic Capabilities as a Key to Environmental Success: Chitinolytic and Cellulolytic Acidobacteria From Acidic Sub-arctic Soils and Boreal Peatlands.</title>
        <authorList>
            <person name="Belova S.E."/>
            <person name="Ravin N.V."/>
            <person name="Pankratov T.A."/>
            <person name="Rakitin A.L."/>
            <person name="Ivanova A.A."/>
            <person name="Beletsky A.V."/>
            <person name="Mardanov A.V."/>
            <person name="Sinninghe Damste J.S."/>
            <person name="Dedysh S.N."/>
        </authorList>
    </citation>
    <scope>NUCLEOTIDE SEQUENCE [LARGE SCALE GENOMIC DNA]</scope>
    <source>
        <strain evidence="2 3">SBC82</strain>
    </source>
</reference>
<dbReference type="AlphaFoldDB" id="A0A2Z5G3D2"/>
<keyword evidence="3" id="KW-1185">Reference proteome</keyword>
<evidence type="ECO:0000313" key="2">
    <source>
        <dbReference type="EMBL" id="AXC13036.1"/>
    </source>
</evidence>
<protein>
    <submittedName>
        <fullName evidence="2">Uncharacterized protein</fullName>
    </submittedName>
</protein>
<accession>A0A2Z5G3D2</accession>
<evidence type="ECO:0000313" key="3">
    <source>
        <dbReference type="Proteomes" id="UP000253606"/>
    </source>
</evidence>
<proteinExistence type="predicted"/>
<evidence type="ECO:0000256" key="1">
    <source>
        <dbReference type="SAM" id="MobiDB-lite"/>
    </source>
</evidence>
<dbReference type="KEGG" id="abas:ACPOL_3757"/>
<gene>
    <name evidence="2" type="ORF">ACPOL_3757</name>
</gene>
<dbReference type="EMBL" id="CP030840">
    <property type="protein sequence ID" value="AXC13036.1"/>
    <property type="molecule type" value="Genomic_DNA"/>
</dbReference>